<dbReference type="EMBL" id="VBRY01000011">
    <property type="protein sequence ID" value="TLS66199.1"/>
    <property type="molecule type" value="Genomic_DNA"/>
</dbReference>
<gene>
    <name evidence="11 13" type="primary">mtgA</name>
    <name evidence="13" type="ORF">FEF65_11180</name>
</gene>
<evidence type="ECO:0000256" key="11">
    <source>
        <dbReference type="HAMAP-Rule" id="MF_00766"/>
    </source>
</evidence>
<evidence type="ECO:0000256" key="9">
    <source>
        <dbReference type="ARBA" id="ARBA00023136"/>
    </source>
</evidence>
<dbReference type="SUPFAM" id="SSF53955">
    <property type="entry name" value="Lysozyme-like"/>
    <property type="match status" value="1"/>
</dbReference>
<protein>
    <recommendedName>
        <fullName evidence="11">Biosynthetic peptidoglycan transglycosylase</fullName>
        <ecNumber evidence="11">2.4.99.28</ecNumber>
    </recommendedName>
    <alternativeName>
        <fullName evidence="11">Glycan polymerase</fullName>
    </alternativeName>
    <alternativeName>
        <fullName evidence="11">Peptidoglycan glycosyltransferase MtgA</fullName>
        <shortName evidence="11">PGT</shortName>
    </alternativeName>
</protein>
<keyword evidence="6 11" id="KW-0133">Cell shape</keyword>
<comment type="caution">
    <text evidence="13">The sequence shown here is derived from an EMBL/GenBank/DDBJ whole genome shotgun (WGS) entry which is preliminary data.</text>
</comment>
<evidence type="ECO:0000256" key="10">
    <source>
        <dbReference type="ARBA" id="ARBA00023316"/>
    </source>
</evidence>
<dbReference type="AlphaFoldDB" id="A0A5R9GMK3"/>
<dbReference type="PANTHER" id="PTHR30400">
    <property type="entry name" value="MONOFUNCTIONAL BIOSYNTHETIC PEPTIDOGLYCAN TRANSGLYCOSYLASE"/>
    <property type="match status" value="1"/>
</dbReference>
<comment type="function">
    <text evidence="11">Peptidoglycan polymerase that catalyzes glycan chain elongation from lipid-linked precursors.</text>
</comment>
<dbReference type="GO" id="GO:0071555">
    <property type="term" value="P:cell wall organization"/>
    <property type="evidence" value="ECO:0007669"/>
    <property type="project" value="UniProtKB-KW"/>
</dbReference>
<dbReference type="UniPathway" id="UPA00219"/>
<evidence type="ECO:0000313" key="13">
    <source>
        <dbReference type="EMBL" id="TLS66199.1"/>
    </source>
</evidence>
<dbReference type="PANTHER" id="PTHR30400:SF0">
    <property type="entry name" value="BIOSYNTHETIC PEPTIDOGLYCAN TRANSGLYCOSYLASE"/>
    <property type="match status" value="1"/>
</dbReference>
<dbReference type="InterPro" id="IPR011812">
    <property type="entry name" value="Pep_trsgly"/>
</dbReference>
<dbReference type="Pfam" id="PF00912">
    <property type="entry name" value="Transgly"/>
    <property type="match status" value="1"/>
</dbReference>
<reference evidence="13 14" key="1">
    <citation type="journal article" date="2019" name="Appl. Environ. Microbiol.">
        <title>Environmental Evidence and Genomic Insight of Iron-oxidizing Bacteria Preference Towards More Corrosion Resistant Stainless Steel at Higher Salinities.</title>
        <authorList>
            <person name="Garrison C.E."/>
            <person name="Price K.A."/>
            <person name="Field E.K."/>
        </authorList>
    </citation>
    <scope>NUCLEOTIDE SEQUENCE [LARGE SCALE GENOMIC DNA]</scope>
    <source>
        <strain evidence="13 14">P3</strain>
    </source>
</reference>
<feature type="domain" description="Glycosyl transferase family 51" evidence="12">
    <location>
        <begin position="65"/>
        <end position="229"/>
    </location>
</feature>
<keyword evidence="2 11" id="KW-0997">Cell inner membrane</keyword>
<evidence type="ECO:0000256" key="1">
    <source>
        <dbReference type="ARBA" id="ARBA00022475"/>
    </source>
</evidence>
<dbReference type="GO" id="GO:0005886">
    <property type="term" value="C:plasma membrane"/>
    <property type="evidence" value="ECO:0007669"/>
    <property type="project" value="UniProtKB-SubCell"/>
</dbReference>
<accession>A0A5R9GMK3</accession>
<dbReference type="HAMAP" id="MF_00766">
    <property type="entry name" value="PGT_MtgA"/>
    <property type="match status" value="1"/>
</dbReference>
<keyword evidence="9 11" id="KW-0472">Membrane</keyword>
<name>A0A5R9GMK3_9PROT</name>
<evidence type="ECO:0000259" key="12">
    <source>
        <dbReference type="Pfam" id="PF00912"/>
    </source>
</evidence>
<evidence type="ECO:0000256" key="8">
    <source>
        <dbReference type="ARBA" id="ARBA00022989"/>
    </source>
</evidence>
<dbReference type="InterPro" id="IPR036950">
    <property type="entry name" value="PBP_transglycosylase"/>
</dbReference>
<evidence type="ECO:0000256" key="7">
    <source>
        <dbReference type="ARBA" id="ARBA00022984"/>
    </source>
</evidence>
<keyword evidence="5 11" id="KW-0812">Transmembrane</keyword>
<evidence type="ECO:0000256" key="5">
    <source>
        <dbReference type="ARBA" id="ARBA00022692"/>
    </source>
</evidence>
<dbReference type="RefSeq" id="WP_138239956.1">
    <property type="nucleotide sequence ID" value="NZ_VBRY01000011.1"/>
</dbReference>
<keyword evidence="7 11" id="KW-0573">Peptidoglycan synthesis</keyword>
<evidence type="ECO:0000256" key="6">
    <source>
        <dbReference type="ARBA" id="ARBA00022960"/>
    </source>
</evidence>
<keyword evidence="8 11" id="KW-1133">Transmembrane helix</keyword>
<comment type="similarity">
    <text evidence="11">Belongs to the glycosyltransferase 51 family.</text>
</comment>
<organism evidence="13 14">
    <name type="scientific">Mariprofundus erugo</name>
    <dbReference type="NCBI Taxonomy" id="2528639"/>
    <lineage>
        <taxon>Bacteria</taxon>
        <taxon>Pseudomonadati</taxon>
        <taxon>Pseudomonadota</taxon>
        <taxon>Candidatius Mariprofundia</taxon>
        <taxon>Mariprofundales</taxon>
        <taxon>Mariprofundaceae</taxon>
        <taxon>Mariprofundus</taxon>
    </lineage>
</organism>
<evidence type="ECO:0000256" key="2">
    <source>
        <dbReference type="ARBA" id="ARBA00022519"/>
    </source>
</evidence>
<dbReference type="InterPro" id="IPR001264">
    <property type="entry name" value="Glyco_trans_51"/>
</dbReference>
<dbReference type="Gene3D" id="1.10.3810.10">
    <property type="entry name" value="Biosynthetic peptidoglycan transglycosylase-like"/>
    <property type="match status" value="1"/>
</dbReference>
<dbReference type="GO" id="GO:0009252">
    <property type="term" value="P:peptidoglycan biosynthetic process"/>
    <property type="evidence" value="ECO:0007669"/>
    <property type="project" value="UniProtKB-UniRule"/>
</dbReference>
<dbReference type="Proteomes" id="UP000306585">
    <property type="component" value="Unassembled WGS sequence"/>
</dbReference>
<comment type="subcellular location">
    <subcellularLocation>
        <location evidence="11">Cell inner membrane</location>
        <topology evidence="11">Single-pass membrane protein</topology>
    </subcellularLocation>
</comment>
<evidence type="ECO:0000313" key="14">
    <source>
        <dbReference type="Proteomes" id="UP000306585"/>
    </source>
</evidence>
<evidence type="ECO:0000256" key="3">
    <source>
        <dbReference type="ARBA" id="ARBA00022676"/>
    </source>
</evidence>
<evidence type="ECO:0000256" key="4">
    <source>
        <dbReference type="ARBA" id="ARBA00022679"/>
    </source>
</evidence>
<dbReference type="GO" id="GO:0008955">
    <property type="term" value="F:peptidoglycan glycosyltransferase activity"/>
    <property type="evidence" value="ECO:0007669"/>
    <property type="project" value="UniProtKB-UniRule"/>
</dbReference>
<keyword evidence="1 11" id="KW-1003">Cell membrane</keyword>
<keyword evidence="3 11" id="KW-0328">Glycosyltransferase</keyword>
<sequence length="237" mass="27015">MTAATRSARSSRFRLKYLLIAMLVLVISWHLWAFMQVLSWRHDTPAMSAFMLQDLQNRQLSNPNADLSQHVVAYDHISPRLKRAVIAAEDASFVQHHGFDLDGIQLALEKNLKAGRIRAGGSTITQQLAKNLFLSGERSLWRKVEESVFTVMLEATLSKQRILELYLNYAEWGNGIYGAEAAARHYYGIPASMLSVRQAARLAAILPNPRYYDGHHTRWIARRTHTIARYMPMVLIP</sequence>
<proteinExistence type="inferred from homology"/>
<dbReference type="InterPro" id="IPR023346">
    <property type="entry name" value="Lysozyme-like_dom_sf"/>
</dbReference>
<comment type="pathway">
    <text evidence="11">Cell wall biogenesis; peptidoglycan biosynthesis.</text>
</comment>
<dbReference type="GO" id="GO:0016763">
    <property type="term" value="F:pentosyltransferase activity"/>
    <property type="evidence" value="ECO:0007669"/>
    <property type="project" value="InterPro"/>
</dbReference>
<dbReference type="EC" id="2.4.99.28" evidence="11"/>
<comment type="catalytic activity">
    <reaction evidence="11">
        <text>[GlcNAc-(1-&gt;4)-Mur2Ac(oyl-L-Ala-gamma-D-Glu-L-Lys-D-Ala-D-Ala)](n)-di-trans,octa-cis-undecaprenyl diphosphate + beta-D-GlcNAc-(1-&gt;4)-Mur2Ac(oyl-L-Ala-gamma-D-Glu-L-Lys-D-Ala-D-Ala)-di-trans,octa-cis-undecaprenyl diphosphate = [GlcNAc-(1-&gt;4)-Mur2Ac(oyl-L-Ala-gamma-D-Glu-L-Lys-D-Ala-D-Ala)](n+1)-di-trans,octa-cis-undecaprenyl diphosphate + di-trans,octa-cis-undecaprenyl diphosphate + H(+)</text>
        <dbReference type="Rhea" id="RHEA:23708"/>
        <dbReference type="Rhea" id="RHEA-COMP:9602"/>
        <dbReference type="Rhea" id="RHEA-COMP:9603"/>
        <dbReference type="ChEBI" id="CHEBI:15378"/>
        <dbReference type="ChEBI" id="CHEBI:58405"/>
        <dbReference type="ChEBI" id="CHEBI:60033"/>
        <dbReference type="ChEBI" id="CHEBI:78435"/>
        <dbReference type="EC" id="2.4.99.28"/>
    </reaction>
</comment>
<dbReference type="GO" id="GO:0009274">
    <property type="term" value="C:peptidoglycan-based cell wall"/>
    <property type="evidence" value="ECO:0007669"/>
    <property type="project" value="InterPro"/>
</dbReference>
<dbReference type="GO" id="GO:0008360">
    <property type="term" value="P:regulation of cell shape"/>
    <property type="evidence" value="ECO:0007669"/>
    <property type="project" value="UniProtKB-KW"/>
</dbReference>
<keyword evidence="10 11" id="KW-0961">Cell wall biogenesis/degradation</keyword>
<keyword evidence="4 11" id="KW-0808">Transferase</keyword>
<keyword evidence="14" id="KW-1185">Reference proteome</keyword>
<feature type="transmembrane region" description="Helical" evidence="11">
    <location>
        <begin position="15"/>
        <end position="35"/>
    </location>
</feature>
<dbReference type="NCBIfam" id="TIGR02070">
    <property type="entry name" value="mono_pep_trsgly"/>
    <property type="match status" value="1"/>
</dbReference>